<gene>
    <name evidence="1" type="ORF">BFV95_4459</name>
</gene>
<proteinExistence type="predicted"/>
<sequence>MRRNVAVHLVLSIKALTLMDTPRIRVNQVAAMMDVCV</sequence>
<protein>
    <recommendedName>
        <fullName evidence="3">Transcriptional regulator</fullName>
    </recommendedName>
</protein>
<organism evidence="1 2">
    <name type="scientific">Alteromonas macleodii</name>
    <name type="common">Pseudoalteromonas macleodii</name>
    <dbReference type="NCBI Taxonomy" id="28108"/>
    <lineage>
        <taxon>Bacteria</taxon>
        <taxon>Pseudomonadati</taxon>
        <taxon>Pseudomonadota</taxon>
        <taxon>Gammaproteobacteria</taxon>
        <taxon>Alteromonadales</taxon>
        <taxon>Alteromonadaceae</taxon>
        <taxon>Alteromonas/Salinimonas group</taxon>
        <taxon>Alteromonas</taxon>
    </lineage>
</organism>
<keyword evidence="2" id="KW-1185">Reference proteome</keyword>
<dbReference type="EMBL" id="MIPY01000052">
    <property type="protein sequence ID" value="OES25248.1"/>
    <property type="molecule type" value="Genomic_DNA"/>
</dbReference>
<comment type="caution">
    <text evidence="1">The sequence shown here is derived from an EMBL/GenBank/DDBJ whole genome shotgun (WGS) entry which is preliminary data.</text>
</comment>
<evidence type="ECO:0008006" key="3">
    <source>
        <dbReference type="Google" id="ProtNLM"/>
    </source>
</evidence>
<name>A0AB36FLG4_ALTMA</name>
<dbReference type="AlphaFoldDB" id="A0AB36FLG4"/>
<reference evidence="1 2" key="1">
    <citation type="submission" date="2016-09" db="EMBL/GenBank/DDBJ databases">
        <title>Draft Genome Sequence of four Alteromonas macleodii strains isolated from copper coupons and grown long-term at elevated copper levels.</title>
        <authorList>
            <person name="Cusick K."/>
            <person name="Dale J."/>
            <person name="Little B."/>
            <person name="Biffinger J."/>
        </authorList>
    </citation>
    <scope>NUCLEOTIDE SEQUENCE [LARGE SCALE GENOMIC DNA]</scope>
    <source>
        <strain evidence="1 2">KCP01</strain>
    </source>
</reference>
<evidence type="ECO:0000313" key="2">
    <source>
        <dbReference type="Proteomes" id="UP000095392"/>
    </source>
</evidence>
<accession>A0AB36FLG4</accession>
<evidence type="ECO:0000313" key="1">
    <source>
        <dbReference type="EMBL" id="OES25248.1"/>
    </source>
</evidence>
<dbReference type="Proteomes" id="UP000095392">
    <property type="component" value="Unassembled WGS sequence"/>
</dbReference>